<dbReference type="EMBL" id="JAGGKT010000002">
    <property type="protein sequence ID" value="MBP1931158.1"/>
    <property type="molecule type" value="Genomic_DNA"/>
</dbReference>
<accession>A0ABS4GLM0</accession>
<evidence type="ECO:0000313" key="2">
    <source>
        <dbReference type="Proteomes" id="UP001519343"/>
    </source>
</evidence>
<keyword evidence="2" id="KW-1185">Reference proteome</keyword>
<proteinExistence type="predicted"/>
<protein>
    <submittedName>
        <fullName evidence="1">Uncharacterized protein</fullName>
    </submittedName>
</protein>
<gene>
    <name evidence="1" type="ORF">J2Z37_001155</name>
</gene>
<dbReference type="Proteomes" id="UP001519343">
    <property type="component" value="Unassembled WGS sequence"/>
</dbReference>
<sequence length="104" mass="12402">MKYSFVYDPRIEMDMPVIHEPMEEWTSEEMAHFNEQAMSITAQIPAKILEFDKRYMKKYDALEIDPERFFEIMDDLNELSGKISELNVLYLRLEGKFLQTGGHF</sequence>
<name>A0ABS4GLM0_9BACL</name>
<organism evidence="1 2">
    <name type="scientific">Ammoniphilus resinae</name>
    <dbReference type="NCBI Taxonomy" id="861532"/>
    <lineage>
        <taxon>Bacteria</taxon>
        <taxon>Bacillati</taxon>
        <taxon>Bacillota</taxon>
        <taxon>Bacilli</taxon>
        <taxon>Bacillales</taxon>
        <taxon>Paenibacillaceae</taxon>
        <taxon>Aneurinibacillus group</taxon>
        <taxon>Ammoniphilus</taxon>
    </lineage>
</organism>
<dbReference type="RefSeq" id="WP_209809243.1">
    <property type="nucleotide sequence ID" value="NZ_JAGGKT010000002.1"/>
</dbReference>
<reference evidence="1 2" key="1">
    <citation type="submission" date="2021-03" db="EMBL/GenBank/DDBJ databases">
        <title>Genomic Encyclopedia of Type Strains, Phase IV (KMG-IV): sequencing the most valuable type-strain genomes for metagenomic binning, comparative biology and taxonomic classification.</title>
        <authorList>
            <person name="Goeker M."/>
        </authorList>
    </citation>
    <scope>NUCLEOTIDE SEQUENCE [LARGE SCALE GENOMIC DNA]</scope>
    <source>
        <strain evidence="1 2">DSM 24738</strain>
    </source>
</reference>
<comment type="caution">
    <text evidence="1">The sequence shown here is derived from an EMBL/GenBank/DDBJ whole genome shotgun (WGS) entry which is preliminary data.</text>
</comment>
<evidence type="ECO:0000313" key="1">
    <source>
        <dbReference type="EMBL" id="MBP1931158.1"/>
    </source>
</evidence>